<dbReference type="AlphaFoldDB" id="W3WM05"/>
<accession>W3WM05</accession>
<dbReference type="InterPro" id="IPR032675">
    <property type="entry name" value="LRR_dom_sf"/>
</dbReference>
<dbReference type="Gene3D" id="3.80.10.10">
    <property type="entry name" value="Ribonuclease Inhibitor"/>
    <property type="match status" value="1"/>
</dbReference>
<keyword evidence="3" id="KW-1185">Reference proteome</keyword>
<dbReference type="OrthoDB" id="3927840at2759"/>
<reference evidence="3" key="1">
    <citation type="journal article" date="2015" name="BMC Genomics">
        <title>Genomic and transcriptomic analysis of the endophytic fungus Pestalotiopsis fici reveals its lifestyle and high potential for synthesis of natural products.</title>
        <authorList>
            <person name="Wang X."/>
            <person name="Zhang X."/>
            <person name="Liu L."/>
            <person name="Xiang M."/>
            <person name="Wang W."/>
            <person name="Sun X."/>
            <person name="Che Y."/>
            <person name="Guo L."/>
            <person name="Liu G."/>
            <person name="Guo L."/>
            <person name="Wang C."/>
            <person name="Yin W.B."/>
            <person name="Stadler M."/>
            <person name="Zhang X."/>
            <person name="Liu X."/>
        </authorList>
    </citation>
    <scope>NUCLEOTIDE SEQUENCE [LARGE SCALE GENOMIC DNA]</scope>
    <source>
        <strain evidence="3">W106-1 / CGMCC3.15140</strain>
    </source>
</reference>
<evidence type="ECO:0000313" key="3">
    <source>
        <dbReference type="Proteomes" id="UP000030651"/>
    </source>
</evidence>
<sequence>MAPSLQTIPPELFQGIATLLLTPDQASLCRTCKTINHSLTPILWREIELHHRGTHEGVDIEDDVDIFTLSKRHPGRNFQPEPDAAYYAEYPYDKLVREPSERKYAQAEFNSDPDKWEKRLEKRWSFLQVIKSPASRLSQMRGRRNFQFGREELFVCVRGFSSRDRWDDLAQHVRSLCMSIGVDGEVAEVIGSFPNLTSLELIGLPLNNGHSPLAPDIYLPKLQNLKLRGYLSGAFVRNVCNNAKHIKHLDIGILATPTDDKAYRQILLNEVYDLMPVTEEQADNIQRNGAEAVALANDSDNNKGTDTEYSDDENDHESRPWALHAPIWLPRTLPARLTSLTHLHLVKPYTGQASVGDVGTIGFRGISGQYEQLLCLEWAALLKGVAATLKEVILEHRIPQKVGDTVRDGDSVPNHKGSYRSDEMAPHLLNPDWGDVIFCRKVLPLFLEQSGSFASLRRLVFRGIQVKGIRRRLDSIEIPGENGVPDNDELLQKAYRGCDIEIFEESYPIHVYAGDVHDDWSPHRHESTQDQGDGLLYDGSFYNDYKKRFGPQWKIVD</sequence>
<proteinExistence type="predicted"/>
<dbReference type="InParanoid" id="W3WM05"/>
<organism evidence="2 3">
    <name type="scientific">Pestalotiopsis fici (strain W106-1 / CGMCC3.15140)</name>
    <dbReference type="NCBI Taxonomy" id="1229662"/>
    <lineage>
        <taxon>Eukaryota</taxon>
        <taxon>Fungi</taxon>
        <taxon>Dikarya</taxon>
        <taxon>Ascomycota</taxon>
        <taxon>Pezizomycotina</taxon>
        <taxon>Sordariomycetes</taxon>
        <taxon>Xylariomycetidae</taxon>
        <taxon>Amphisphaeriales</taxon>
        <taxon>Sporocadaceae</taxon>
        <taxon>Pestalotiopsis</taxon>
    </lineage>
</organism>
<feature type="region of interest" description="Disordered" evidence="1">
    <location>
        <begin position="294"/>
        <end position="317"/>
    </location>
</feature>
<dbReference type="RefSeq" id="XP_007841549.1">
    <property type="nucleotide sequence ID" value="XM_007843358.1"/>
</dbReference>
<evidence type="ECO:0000313" key="2">
    <source>
        <dbReference type="EMBL" id="ETS73831.1"/>
    </source>
</evidence>
<protein>
    <recommendedName>
        <fullName evidence="4">F-box domain-containing protein</fullName>
    </recommendedName>
</protein>
<evidence type="ECO:0008006" key="4">
    <source>
        <dbReference type="Google" id="ProtNLM"/>
    </source>
</evidence>
<dbReference type="SUPFAM" id="SSF52047">
    <property type="entry name" value="RNI-like"/>
    <property type="match status" value="1"/>
</dbReference>
<dbReference type="GeneID" id="19279790"/>
<dbReference type="KEGG" id="pfy:PFICI_14777"/>
<dbReference type="EMBL" id="KI912121">
    <property type="protein sequence ID" value="ETS73831.1"/>
    <property type="molecule type" value="Genomic_DNA"/>
</dbReference>
<dbReference type="Proteomes" id="UP000030651">
    <property type="component" value="Unassembled WGS sequence"/>
</dbReference>
<name>W3WM05_PESFW</name>
<gene>
    <name evidence="2" type="ORF">PFICI_14777</name>
</gene>
<evidence type="ECO:0000256" key="1">
    <source>
        <dbReference type="SAM" id="MobiDB-lite"/>
    </source>
</evidence>
<dbReference type="HOGENOM" id="CLU_489241_0_0_1"/>